<evidence type="ECO:0000256" key="8">
    <source>
        <dbReference type="ARBA" id="ARBA00022840"/>
    </source>
</evidence>
<comment type="similarity">
    <text evidence="2">Belongs to the HPPK family.</text>
</comment>
<evidence type="ECO:0000256" key="12">
    <source>
        <dbReference type="ARBA" id="ARBA00033413"/>
    </source>
</evidence>
<evidence type="ECO:0000256" key="5">
    <source>
        <dbReference type="ARBA" id="ARBA00022679"/>
    </source>
</evidence>
<dbReference type="PROSITE" id="PS00794">
    <property type="entry name" value="HPPK"/>
    <property type="match status" value="1"/>
</dbReference>
<dbReference type="GO" id="GO:0005524">
    <property type="term" value="F:ATP binding"/>
    <property type="evidence" value="ECO:0007669"/>
    <property type="project" value="UniProtKB-KW"/>
</dbReference>
<dbReference type="EMBL" id="CP002543">
    <property type="protein sequence ID" value="ADY72994.1"/>
    <property type="molecule type" value="Genomic_DNA"/>
</dbReference>
<dbReference type="AlphaFoldDB" id="F0S251"/>
<evidence type="ECO:0000256" key="7">
    <source>
        <dbReference type="ARBA" id="ARBA00022777"/>
    </source>
</evidence>
<proteinExistence type="inferred from homology"/>
<evidence type="ECO:0000256" key="11">
    <source>
        <dbReference type="ARBA" id="ARBA00029766"/>
    </source>
</evidence>
<dbReference type="GO" id="GO:0016301">
    <property type="term" value="F:kinase activity"/>
    <property type="evidence" value="ECO:0007669"/>
    <property type="project" value="UniProtKB-KW"/>
</dbReference>
<dbReference type="eggNOG" id="COG0801">
    <property type="taxonomic scope" value="Bacteria"/>
</dbReference>
<dbReference type="UniPathway" id="UPA00077">
    <property type="reaction ID" value="UER00155"/>
</dbReference>
<evidence type="ECO:0000259" key="13">
    <source>
        <dbReference type="PROSITE" id="PS00794"/>
    </source>
</evidence>
<dbReference type="Pfam" id="PF01288">
    <property type="entry name" value="HPPK"/>
    <property type="match status" value="1"/>
</dbReference>
<evidence type="ECO:0000256" key="4">
    <source>
        <dbReference type="ARBA" id="ARBA00016218"/>
    </source>
</evidence>
<dbReference type="GO" id="GO:0003848">
    <property type="term" value="F:2-amino-4-hydroxy-6-hydroxymethyldihydropteridine diphosphokinase activity"/>
    <property type="evidence" value="ECO:0007669"/>
    <property type="project" value="UniProtKB-EC"/>
</dbReference>
<dbReference type="GO" id="GO:0046654">
    <property type="term" value="P:tetrahydrofolate biosynthetic process"/>
    <property type="evidence" value="ECO:0007669"/>
    <property type="project" value="UniProtKB-UniPathway"/>
</dbReference>
<keyword evidence="15" id="KW-1185">Reference proteome</keyword>
<dbReference type="CDD" id="cd00483">
    <property type="entry name" value="HPPK"/>
    <property type="match status" value="1"/>
</dbReference>
<evidence type="ECO:0000256" key="6">
    <source>
        <dbReference type="ARBA" id="ARBA00022741"/>
    </source>
</evidence>
<evidence type="ECO:0000256" key="2">
    <source>
        <dbReference type="ARBA" id="ARBA00005810"/>
    </source>
</evidence>
<comment type="pathway">
    <text evidence="1">Cofactor biosynthesis; tetrahydrofolate biosynthesis; 2-amino-4-hydroxy-6-hydroxymethyl-7,8-dihydropteridine diphosphate from 7,8-dihydroneopterin triphosphate: step 4/4.</text>
</comment>
<keyword evidence="6" id="KW-0547">Nucleotide-binding</keyword>
<dbReference type="RefSeq" id="WP_013637952.1">
    <property type="nucleotide sequence ID" value="NC_015185.1"/>
</dbReference>
<keyword evidence="9" id="KW-0289">Folate biosynthesis</keyword>
<keyword evidence="8" id="KW-0067">ATP-binding</keyword>
<reference evidence="15" key="2">
    <citation type="submission" date="2011-02" db="EMBL/GenBank/DDBJ databases">
        <title>The complete genome of Desulfurobacterium thermolithotrophum DSM 11699.</title>
        <authorList>
            <consortium name="US DOE Joint Genome Institute (JGI-PGF)"/>
            <person name="Lucas S."/>
            <person name="Copeland A."/>
            <person name="Lapidus A."/>
            <person name="Bruce D."/>
            <person name="Goodwin L."/>
            <person name="Pitluck S."/>
            <person name="Kyrpides N."/>
            <person name="Mavromatis K."/>
            <person name="Pagani I."/>
            <person name="Ivanova N."/>
            <person name="Mikhailova N."/>
            <person name="Daligault H."/>
            <person name="Detter J.C."/>
            <person name="Tapia R."/>
            <person name="Han C."/>
            <person name="Land M."/>
            <person name="Hauser L."/>
            <person name="Markowitz V."/>
            <person name="Cheng J.-F."/>
            <person name="Hugenholtz P."/>
            <person name="Woyke T."/>
            <person name="Wu D."/>
            <person name="Spring S."/>
            <person name="Brambilla E."/>
            <person name="Klenk H.-P."/>
            <person name="Eisen J.A."/>
        </authorList>
    </citation>
    <scope>NUCLEOTIDE SEQUENCE [LARGE SCALE GENOMIC DNA]</scope>
    <source>
        <strain evidence="15">DSM 11699 / BSA</strain>
    </source>
</reference>
<dbReference type="InterPro" id="IPR035907">
    <property type="entry name" value="Hppk_sf"/>
</dbReference>
<dbReference type="Gene3D" id="3.30.70.560">
    <property type="entry name" value="7,8-Dihydro-6-hydroxymethylpterin-pyrophosphokinase HPPK"/>
    <property type="match status" value="1"/>
</dbReference>
<name>F0S251_DESTD</name>
<feature type="domain" description="7,8-dihydro-6-hydroxymethylpterin-pyrophosphokinase" evidence="13">
    <location>
        <begin position="86"/>
        <end position="97"/>
    </location>
</feature>
<keyword evidence="5" id="KW-0808">Transferase</keyword>
<dbReference type="FunCoup" id="F0S251">
    <property type="interactions" value="346"/>
</dbReference>
<protein>
    <recommendedName>
        <fullName evidence="4">2-amino-4-hydroxy-6-hydroxymethyldihydropteridine pyrophosphokinase</fullName>
        <ecNumber evidence="3">2.7.6.3</ecNumber>
    </recommendedName>
    <alternativeName>
        <fullName evidence="11">6-hydroxymethyl-7,8-dihydropterin pyrophosphokinase</fullName>
    </alternativeName>
    <alternativeName>
        <fullName evidence="12">7,8-dihydro-6-hydroxymethylpterin-pyrophosphokinase</fullName>
    </alternativeName>
</protein>
<dbReference type="PANTHER" id="PTHR43071">
    <property type="entry name" value="2-AMINO-4-HYDROXY-6-HYDROXYMETHYLDIHYDROPTERIDINE PYROPHOSPHOKINASE"/>
    <property type="match status" value="1"/>
</dbReference>
<dbReference type="InParanoid" id="F0S251"/>
<evidence type="ECO:0000256" key="3">
    <source>
        <dbReference type="ARBA" id="ARBA00013253"/>
    </source>
</evidence>
<evidence type="ECO:0000256" key="1">
    <source>
        <dbReference type="ARBA" id="ARBA00005051"/>
    </source>
</evidence>
<sequence length="131" mass="15320">MKVVLILGTNLGNRLDNLKRAEELIEKFVGRILRKTEIIETAPFGVVNQPSFLNYGLLIDTYHPPSELLKLLKWIEKRVGRYKTFRWGPRVVDIDIIKYENLFINTKSLKIPHPGLQHRAFFVKIYKCLSI</sequence>
<evidence type="ECO:0000313" key="14">
    <source>
        <dbReference type="EMBL" id="ADY72994.1"/>
    </source>
</evidence>
<keyword evidence="7 14" id="KW-0418">Kinase</keyword>
<gene>
    <name evidence="14" type="ordered locus">Dester_0338</name>
</gene>
<dbReference type="EC" id="2.7.6.3" evidence="3"/>
<dbReference type="NCBIfam" id="TIGR01498">
    <property type="entry name" value="folK"/>
    <property type="match status" value="1"/>
</dbReference>
<accession>F0S251</accession>
<dbReference type="STRING" id="868864.Dester_0338"/>
<dbReference type="PANTHER" id="PTHR43071:SF1">
    <property type="entry name" value="2-AMINO-4-HYDROXY-6-HYDROXYMETHYLDIHYDROPTERIDINE PYROPHOSPHOKINASE"/>
    <property type="match status" value="1"/>
</dbReference>
<evidence type="ECO:0000256" key="9">
    <source>
        <dbReference type="ARBA" id="ARBA00022909"/>
    </source>
</evidence>
<dbReference type="Proteomes" id="UP000007102">
    <property type="component" value="Chromosome"/>
</dbReference>
<dbReference type="GO" id="GO:0046656">
    <property type="term" value="P:folic acid biosynthetic process"/>
    <property type="evidence" value="ECO:0007669"/>
    <property type="project" value="UniProtKB-KW"/>
</dbReference>
<reference evidence="14 15" key="1">
    <citation type="journal article" date="2011" name="Stand. Genomic Sci.">
        <title>Complete genome sequence of the thermophilic sulfur-reducer Desulfurobacterium thermolithotrophum type strain (BSA(T)) from a deep-sea hydrothermal vent.</title>
        <authorList>
            <person name="Goker M."/>
            <person name="Daligault H."/>
            <person name="Mwirichia R."/>
            <person name="Lapidus A."/>
            <person name="Lucas S."/>
            <person name="Deshpande S."/>
            <person name="Pagani I."/>
            <person name="Tapia R."/>
            <person name="Cheng J.F."/>
            <person name="Goodwin L."/>
            <person name="Pitluck S."/>
            <person name="Liolios K."/>
            <person name="Ivanova N."/>
            <person name="Mavromatis K."/>
            <person name="Mikhailova N."/>
            <person name="Pati A."/>
            <person name="Chen A."/>
            <person name="Palaniappan K."/>
            <person name="Han C."/>
            <person name="Land M."/>
            <person name="Hauser L."/>
            <person name="Pan C."/>
            <person name="Brambilla E.M."/>
            <person name="Rohde M."/>
            <person name="Spring S."/>
            <person name="Sikorski J."/>
            <person name="Wirth R."/>
            <person name="Detter J.C."/>
            <person name="Woyke T."/>
            <person name="Bristow J."/>
            <person name="Eisen J.A."/>
            <person name="Markowitz V."/>
            <person name="Hugenholtz P."/>
            <person name="Kyrpides N.C."/>
            <person name="Klenk H.P."/>
        </authorList>
    </citation>
    <scope>NUCLEOTIDE SEQUENCE [LARGE SCALE GENOMIC DNA]</scope>
    <source>
        <strain evidence="15">DSM 11699 / BSA</strain>
    </source>
</reference>
<evidence type="ECO:0000256" key="10">
    <source>
        <dbReference type="ARBA" id="ARBA00029409"/>
    </source>
</evidence>
<dbReference type="KEGG" id="dte:Dester_0338"/>
<dbReference type="HOGENOM" id="CLU_097916_1_2_0"/>
<dbReference type="InterPro" id="IPR000550">
    <property type="entry name" value="Hppk"/>
</dbReference>
<evidence type="ECO:0000313" key="15">
    <source>
        <dbReference type="Proteomes" id="UP000007102"/>
    </source>
</evidence>
<dbReference type="OrthoDB" id="9808041at2"/>
<dbReference type="SUPFAM" id="SSF55083">
    <property type="entry name" value="6-hydroxymethyl-7,8-dihydropterin pyrophosphokinase, HPPK"/>
    <property type="match status" value="1"/>
</dbReference>
<organism evidence="14 15">
    <name type="scientific">Desulfurobacterium thermolithotrophum (strain DSM 11699 / BSA)</name>
    <dbReference type="NCBI Taxonomy" id="868864"/>
    <lineage>
        <taxon>Bacteria</taxon>
        <taxon>Pseudomonadati</taxon>
        <taxon>Aquificota</taxon>
        <taxon>Aquificia</taxon>
        <taxon>Desulfurobacteriales</taxon>
        <taxon>Desulfurobacteriaceae</taxon>
        <taxon>Desulfurobacterium</taxon>
    </lineage>
</organism>
<comment type="function">
    <text evidence="10">Catalyzes the transfer of pyrophosphate from adenosine triphosphate (ATP) to 6-hydroxymethyl-7,8-dihydropterin, an enzymatic step in folate biosynthesis pathway.</text>
</comment>